<dbReference type="PATRIC" id="fig|1605367.3.peg.1266"/>
<comment type="caution">
    <text evidence="2">The sequence shown here is derived from an EMBL/GenBank/DDBJ whole genome shotgun (WGS) entry which is preliminary data.</text>
</comment>
<dbReference type="InterPro" id="IPR025992">
    <property type="entry name" value="Haem-bd"/>
</dbReference>
<reference evidence="2 3" key="1">
    <citation type="submission" date="2015-07" db="EMBL/GenBank/DDBJ databases">
        <title>The draft genome sequence of Leadbetterella sp. JN14-9.</title>
        <authorList>
            <person name="Liu Y."/>
            <person name="Du J."/>
            <person name="Shao Z."/>
        </authorList>
    </citation>
    <scope>NUCLEOTIDE SEQUENCE [LARGE SCALE GENOMIC DNA]</scope>
    <source>
        <strain evidence="2 3">JN14-9</strain>
    </source>
</reference>
<dbReference type="STRING" id="1605367.AFM12_19130"/>
<dbReference type="Pfam" id="PF14376">
    <property type="entry name" value="Haem_bd"/>
    <property type="match status" value="1"/>
</dbReference>
<gene>
    <name evidence="2" type="ORF">AFM12_19130</name>
</gene>
<sequence>MKKILKRTLVGLLVVLVGIQFIPTDTNQQDGIPEIDIRYVYGVPEKVIKVLETSCYDCHSNNNNYPWYSKVQPVRLLMDKHIREGKKELNFSEFGSYSERRKRNKMRAITEQIEKSKMPLPSYLPMHEEAKLSKTDKEILDNFLNDIRKE</sequence>
<dbReference type="SMART" id="SM01235">
    <property type="entry name" value="Haem_bd"/>
    <property type="match status" value="1"/>
</dbReference>
<organism evidence="2 3">
    <name type="scientific">Jiulongibacter sediminis</name>
    <dbReference type="NCBI Taxonomy" id="1605367"/>
    <lineage>
        <taxon>Bacteria</taxon>
        <taxon>Pseudomonadati</taxon>
        <taxon>Bacteroidota</taxon>
        <taxon>Cytophagia</taxon>
        <taxon>Cytophagales</taxon>
        <taxon>Leadbetterellaceae</taxon>
        <taxon>Jiulongibacter</taxon>
    </lineage>
</organism>
<proteinExistence type="predicted"/>
<dbReference type="RefSeq" id="WP_055151989.1">
    <property type="nucleotide sequence ID" value="NZ_JXSZ01000017.1"/>
</dbReference>
<dbReference type="Proteomes" id="UP000050454">
    <property type="component" value="Unassembled WGS sequence"/>
</dbReference>
<name>A0A0P7B8F8_9BACT</name>
<evidence type="ECO:0000313" key="2">
    <source>
        <dbReference type="EMBL" id="KPM46574.1"/>
    </source>
</evidence>
<keyword evidence="3" id="KW-1185">Reference proteome</keyword>
<accession>A0A0P7B8F8</accession>
<dbReference type="EMBL" id="LGTQ01000017">
    <property type="protein sequence ID" value="KPM46574.1"/>
    <property type="molecule type" value="Genomic_DNA"/>
</dbReference>
<feature type="domain" description="Haem-binding" evidence="1">
    <location>
        <begin position="13"/>
        <end position="148"/>
    </location>
</feature>
<dbReference type="AlphaFoldDB" id="A0A0P7B8F8"/>
<evidence type="ECO:0000313" key="3">
    <source>
        <dbReference type="Proteomes" id="UP000050454"/>
    </source>
</evidence>
<dbReference type="OrthoDB" id="196738at2"/>
<evidence type="ECO:0000259" key="1">
    <source>
        <dbReference type="SMART" id="SM01235"/>
    </source>
</evidence>
<protein>
    <recommendedName>
        <fullName evidence="1">Haem-binding domain-containing protein</fullName>
    </recommendedName>
</protein>